<dbReference type="AlphaFoldDB" id="A0A831RLJ7"/>
<organism evidence="2">
    <name type="scientific">Sedimenticola thiotaurini</name>
    <dbReference type="NCBI Taxonomy" id="1543721"/>
    <lineage>
        <taxon>Bacteria</taxon>
        <taxon>Pseudomonadati</taxon>
        <taxon>Pseudomonadota</taxon>
        <taxon>Gammaproteobacteria</taxon>
        <taxon>Chromatiales</taxon>
        <taxon>Sedimenticolaceae</taxon>
        <taxon>Sedimenticola</taxon>
    </lineage>
</organism>
<gene>
    <name evidence="2" type="ORF">ENI96_04480</name>
</gene>
<dbReference type="EMBL" id="DRKP01000052">
    <property type="protein sequence ID" value="HEB95671.1"/>
    <property type="molecule type" value="Genomic_DNA"/>
</dbReference>
<evidence type="ECO:0000313" key="2">
    <source>
        <dbReference type="EMBL" id="HEB95671.1"/>
    </source>
</evidence>
<dbReference type="Proteomes" id="UP000886251">
    <property type="component" value="Unassembled WGS sequence"/>
</dbReference>
<comment type="caution">
    <text evidence="2">The sequence shown here is derived from an EMBL/GenBank/DDBJ whole genome shotgun (WGS) entry which is preliminary data.</text>
</comment>
<proteinExistence type="predicted"/>
<reference evidence="2" key="1">
    <citation type="journal article" date="2020" name="mSystems">
        <title>Genome- and Community-Level Interaction Insights into Carbon Utilization and Element Cycling Functions of Hydrothermarchaeota in Hydrothermal Sediment.</title>
        <authorList>
            <person name="Zhou Z."/>
            <person name="Liu Y."/>
            <person name="Xu W."/>
            <person name="Pan J."/>
            <person name="Luo Z.H."/>
            <person name="Li M."/>
        </authorList>
    </citation>
    <scope>NUCLEOTIDE SEQUENCE [LARGE SCALE GENOMIC DNA]</scope>
    <source>
        <strain evidence="2">HyVt-443</strain>
    </source>
</reference>
<feature type="compositionally biased region" description="Polar residues" evidence="1">
    <location>
        <begin position="33"/>
        <end position="42"/>
    </location>
</feature>
<accession>A0A831RLJ7</accession>
<evidence type="ECO:0000256" key="1">
    <source>
        <dbReference type="SAM" id="MobiDB-lite"/>
    </source>
</evidence>
<feature type="region of interest" description="Disordered" evidence="1">
    <location>
        <begin position="1"/>
        <end position="76"/>
    </location>
</feature>
<sequence length="112" mass="11776">MVDPIQSDKSTSFTRHQGIDNPGDDGRDRPPGTQQERGSAPTTDDRVDLSDGGRLLAATRSSPGGIDSPEQARELAGRIRRQIQSVSAQAALASHTGGIDGRLTRLLEAAAS</sequence>
<protein>
    <submittedName>
        <fullName evidence="2">Uncharacterized protein</fullName>
    </submittedName>
</protein>
<name>A0A831RLJ7_9GAMM</name>